<reference evidence="2" key="1">
    <citation type="journal article" date="2022" name="bioRxiv">
        <title>Sequencing and chromosome-scale assembly of the giantPleurodeles waltlgenome.</title>
        <authorList>
            <person name="Brown T."/>
            <person name="Elewa A."/>
            <person name="Iarovenko S."/>
            <person name="Subramanian E."/>
            <person name="Araus A.J."/>
            <person name="Petzold A."/>
            <person name="Susuki M."/>
            <person name="Suzuki K.-i.T."/>
            <person name="Hayashi T."/>
            <person name="Toyoda A."/>
            <person name="Oliveira C."/>
            <person name="Osipova E."/>
            <person name="Leigh N.D."/>
            <person name="Simon A."/>
            <person name="Yun M.H."/>
        </authorList>
    </citation>
    <scope>NUCLEOTIDE SEQUENCE</scope>
    <source>
        <strain evidence="2">20211129_DDA</strain>
        <tissue evidence="2">Liver</tissue>
    </source>
</reference>
<dbReference type="EMBL" id="JANPWB010000008">
    <property type="protein sequence ID" value="KAJ1163318.1"/>
    <property type="molecule type" value="Genomic_DNA"/>
</dbReference>
<dbReference type="AlphaFoldDB" id="A0AAV7SGV4"/>
<evidence type="ECO:0000256" key="1">
    <source>
        <dbReference type="SAM" id="MobiDB-lite"/>
    </source>
</evidence>
<feature type="compositionally biased region" description="Polar residues" evidence="1">
    <location>
        <begin position="59"/>
        <end position="70"/>
    </location>
</feature>
<proteinExistence type="predicted"/>
<keyword evidence="3" id="KW-1185">Reference proteome</keyword>
<name>A0AAV7SGV4_PLEWA</name>
<feature type="compositionally biased region" description="Basic and acidic residues" evidence="1">
    <location>
        <begin position="180"/>
        <end position="192"/>
    </location>
</feature>
<accession>A0AAV7SGV4</accession>
<feature type="region of interest" description="Disordered" evidence="1">
    <location>
        <begin position="37"/>
        <end position="208"/>
    </location>
</feature>
<evidence type="ECO:0000313" key="3">
    <source>
        <dbReference type="Proteomes" id="UP001066276"/>
    </source>
</evidence>
<dbReference type="Proteomes" id="UP001066276">
    <property type="component" value="Chromosome 4_2"/>
</dbReference>
<sequence>MFACSVVVSRTRALCTPGAGLVAPPAERASLIPVRARPGRRRRAARSLWDPRGSGLRGATTSFSPSSGSTAPGDVLFNPVHGHPAVRAPGPRSSSCVPAADPRGPSLTPPRAAANSCGFSRRAKGGRHPPPRPPQPQEIRPSLKRRAAPLRGAIRRPGPPLLRRRLGLPEPRSRTNGSREAPRQPPHHDRGLEGLAEVAGSGRMTEGS</sequence>
<organism evidence="2 3">
    <name type="scientific">Pleurodeles waltl</name>
    <name type="common">Iberian ribbed newt</name>
    <dbReference type="NCBI Taxonomy" id="8319"/>
    <lineage>
        <taxon>Eukaryota</taxon>
        <taxon>Metazoa</taxon>
        <taxon>Chordata</taxon>
        <taxon>Craniata</taxon>
        <taxon>Vertebrata</taxon>
        <taxon>Euteleostomi</taxon>
        <taxon>Amphibia</taxon>
        <taxon>Batrachia</taxon>
        <taxon>Caudata</taxon>
        <taxon>Salamandroidea</taxon>
        <taxon>Salamandridae</taxon>
        <taxon>Pleurodelinae</taxon>
        <taxon>Pleurodeles</taxon>
    </lineage>
</organism>
<evidence type="ECO:0000313" key="2">
    <source>
        <dbReference type="EMBL" id="KAJ1163318.1"/>
    </source>
</evidence>
<protein>
    <submittedName>
        <fullName evidence="2">Uncharacterized protein</fullName>
    </submittedName>
</protein>
<feature type="compositionally biased region" description="Basic residues" evidence="1">
    <location>
        <begin position="121"/>
        <end position="130"/>
    </location>
</feature>
<gene>
    <name evidence="2" type="ORF">NDU88_003778</name>
</gene>
<comment type="caution">
    <text evidence="2">The sequence shown here is derived from an EMBL/GenBank/DDBJ whole genome shotgun (WGS) entry which is preliminary data.</text>
</comment>